<dbReference type="EMBL" id="VJMH01005299">
    <property type="protein sequence ID" value="KAF0697637.1"/>
    <property type="molecule type" value="Genomic_DNA"/>
</dbReference>
<feature type="repeat" description="WD" evidence="3">
    <location>
        <begin position="109"/>
        <end position="140"/>
    </location>
</feature>
<accession>A0A485KUU2</accession>
<keyword evidence="7" id="KW-1185">Reference proteome</keyword>
<dbReference type="SUPFAM" id="SSF50978">
    <property type="entry name" value="WD40 repeat-like"/>
    <property type="match status" value="2"/>
</dbReference>
<evidence type="ECO:0000256" key="1">
    <source>
        <dbReference type="ARBA" id="ARBA00022574"/>
    </source>
</evidence>
<dbReference type="Proteomes" id="UP000332933">
    <property type="component" value="Unassembled WGS sequence"/>
</dbReference>
<dbReference type="AlphaFoldDB" id="A0A485KUU2"/>
<feature type="repeat" description="WD" evidence="3">
    <location>
        <begin position="156"/>
        <end position="191"/>
    </location>
</feature>
<feature type="repeat" description="WD" evidence="3">
    <location>
        <begin position="348"/>
        <end position="382"/>
    </location>
</feature>
<dbReference type="InterPro" id="IPR036322">
    <property type="entry name" value="WD40_repeat_dom_sf"/>
</dbReference>
<sequence length="772" mass="83842">MYMTDSSRACVQPIQVVGVAHESAIAWSHKGNRLAFVSGNHAIFVCHLDAQSGRGVTLEKAIPLFKRDVHALLFFPEDENLLVVVGYEGLSFVNIETGDFDYRIGLGKENNHETDVTCACWLYNGGILATGSRDANIKLWARDVTQLHEWVCIETISGHKAPLMALEFNYHTDSLFSSGRDSSIKHWDVRSLHPGAIAKRRDDGSIACPILSSMDGHQGDVIALTCTTNGKYLFSGARDNSIKVWHVGQHRELRAIKGHAGDVRRMILMANEEYMYSASVDGTVRLVKLLNIEGDDDTVLSAEDLERDREVADKLALEEILGLGNKVQVEHTSIVAGLLAKDEVMATINAHEQNVFRMEVNPAHPLMATAGDHEIHVWDISNLAKPILVNEFVGHTGAVTQLTLLHNDQHVISSSLDGRIHMYDVGTIHREAKLDIVGAVGATVLSNDQRLLFCSGNDYDIRGYLTHDNVFVGQSVVELTGHCGKVYCMAMSPDGAVLVSGAHDYSICVWPVNQVTQTYQGANAPLLSGDEQAKVLKPSKKIDSPHQGHVFDLAFASTSSPNQASRLASCGNDHSIKVWRLSGSKSISEVCHIRDAHTSVVSCVAWGRNGSANLLFSGGWDTTVKVWDLSSDSRAPTGPVGTLNGHQGRLTKLAVSADGTVLVSTSADGTAMLWQATAPFQLLCTYAGSSDGGISSLAMGKAIFATGYDDGMIKVWPLMNANGDVNAEYDSLFVTQDQMARMTEKLADAKKKFDGPQRKKSAFLPKNPITLA</sequence>
<dbReference type="SMART" id="SM00320">
    <property type="entry name" value="WD40"/>
    <property type="match status" value="13"/>
</dbReference>
<evidence type="ECO:0000256" key="3">
    <source>
        <dbReference type="PROSITE-ProRule" id="PRU00221"/>
    </source>
</evidence>
<dbReference type="PROSITE" id="PS00678">
    <property type="entry name" value="WD_REPEATS_1"/>
    <property type="match status" value="2"/>
</dbReference>
<reference evidence="5" key="2">
    <citation type="submission" date="2019-06" db="EMBL/GenBank/DDBJ databases">
        <title>Genomics analysis of Aphanomyces spp. identifies a new class of oomycete effector associated with host adaptation.</title>
        <authorList>
            <person name="Gaulin E."/>
        </authorList>
    </citation>
    <scope>NUCLEOTIDE SEQUENCE</scope>
    <source>
        <strain evidence="5">CBS 578.67</strain>
    </source>
</reference>
<gene>
    <name evidence="6" type="primary">Aste57867_11686</name>
    <name evidence="5" type="ORF">As57867_011643</name>
    <name evidence="6" type="ORF">ASTE57867_11686</name>
</gene>
<feature type="repeat" description="WD" evidence="3">
    <location>
        <begin position="594"/>
        <end position="637"/>
    </location>
</feature>
<protein>
    <submittedName>
        <fullName evidence="6">Aste57867_11686 protein</fullName>
    </submittedName>
</protein>
<feature type="repeat" description="WD" evidence="3">
    <location>
        <begin position="392"/>
        <end position="425"/>
    </location>
</feature>
<dbReference type="InterPro" id="IPR020472">
    <property type="entry name" value="WD40_PAC1"/>
</dbReference>
<proteinExistence type="predicted"/>
<evidence type="ECO:0000313" key="7">
    <source>
        <dbReference type="Proteomes" id="UP000332933"/>
    </source>
</evidence>
<dbReference type="Gene3D" id="2.130.10.10">
    <property type="entry name" value="YVTN repeat-like/Quinoprotein amine dehydrogenase"/>
    <property type="match status" value="5"/>
</dbReference>
<dbReference type="PANTHER" id="PTHR19848:SF8">
    <property type="entry name" value="F-BOX AND WD REPEAT DOMAIN CONTAINING 7"/>
    <property type="match status" value="1"/>
</dbReference>
<dbReference type="Pfam" id="PF00400">
    <property type="entry name" value="WD40"/>
    <property type="match status" value="11"/>
</dbReference>
<keyword evidence="2" id="KW-0677">Repeat</keyword>
<dbReference type="PROSITE" id="PS50082">
    <property type="entry name" value="WD_REPEATS_2"/>
    <property type="match status" value="9"/>
</dbReference>
<feature type="repeat" description="WD" evidence="3">
    <location>
        <begin position="479"/>
        <end position="520"/>
    </location>
</feature>
<dbReference type="PROSITE" id="PS50294">
    <property type="entry name" value="WD_REPEATS_REGION"/>
    <property type="match status" value="6"/>
</dbReference>
<dbReference type="PANTHER" id="PTHR19848">
    <property type="entry name" value="WD40 REPEAT PROTEIN"/>
    <property type="match status" value="1"/>
</dbReference>
<evidence type="ECO:0000256" key="4">
    <source>
        <dbReference type="SAM" id="MobiDB-lite"/>
    </source>
</evidence>
<dbReference type="InterPro" id="IPR019775">
    <property type="entry name" value="WD40_repeat_CS"/>
</dbReference>
<dbReference type="EMBL" id="CAADRA010005320">
    <property type="protein sequence ID" value="VFT88543.1"/>
    <property type="molecule type" value="Genomic_DNA"/>
</dbReference>
<keyword evidence="1 3" id="KW-0853">WD repeat</keyword>
<evidence type="ECO:0000313" key="6">
    <source>
        <dbReference type="EMBL" id="VFT88543.1"/>
    </source>
</evidence>
<dbReference type="OrthoDB" id="16717at2759"/>
<feature type="repeat" description="WD" evidence="3">
    <location>
        <begin position="543"/>
        <end position="589"/>
    </location>
</feature>
<dbReference type="CDD" id="cd00200">
    <property type="entry name" value="WD40"/>
    <property type="match status" value="2"/>
</dbReference>
<evidence type="ECO:0000313" key="5">
    <source>
        <dbReference type="EMBL" id="KAF0697637.1"/>
    </source>
</evidence>
<dbReference type="PRINTS" id="PR00320">
    <property type="entry name" value="GPROTEINBRPT"/>
</dbReference>
<feature type="repeat" description="WD" evidence="3">
    <location>
        <begin position="643"/>
        <end position="675"/>
    </location>
</feature>
<dbReference type="InterPro" id="IPR001680">
    <property type="entry name" value="WD40_rpt"/>
</dbReference>
<reference evidence="6 7" key="1">
    <citation type="submission" date="2019-03" db="EMBL/GenBank/DDBJ databases">
        <authorList>
            <person name="Gaulin E."/>
            <person name="Dumas B."/>
        </authorList>
    </citation>
    <scope>NUCLEOTIDE SEQUENCE [LARGE SCALE GENOMIC DNA]</scope>
    <source>
        <strain evidence="6">CBS 568.67</strain>
    </source>
</reference>
<organism evidence="6 7">
    <name type="scientific">Aphanomyces stellatus</name>
    <dbReference type="NCBI Taxonomy" id="120398"/>
    <lineage>
        <taxon>Eukaryota</taxon>
        <taxon>Sar</taxon>
        <taxon>Stramenopiles</taxon>
        <taxon>Oomycota</taxon>
        <taxon>Saprolegniomycetes</taxon>
        <taxon>Saprolegniales</taxon>
        <taxon>Verrucalvaceae</taxon>
        <taxon>Aphanomyces</taxon>
    </lineage>
</organism>
<name>A0A485KUU2_9STRA</name>
<evidence type="ECO:0000256" key="2">
    <source>
        <dbReference type="ARBA" id="ARBA00022737"/>
    </source>
</evidence>
<feature type="region of interest" description="Disordered" evidence="4">
    <location>
        <begin position="750"/>
        <end position="772"/>
    </location>
</feature>
<dbReference type="InterPro" id="IPR015943">
    <property type="entry name" value="WD40/YVTN_repeat-like_dom_sf"/>
</dbReference>
<feature type="repeat" description="WD" evidence="3">
    <location>
        <begin position="214"/>
        <end position="255"/>
    </location>
</feature>